<dbReference type="HAMAP" id="MF_01174">
    <property type="entry name" value="Aldedh_AstD"/>
    <property type="match status" value="1"/>
</dbReference>
<dbReference type="InterPro" id="IPR016160">
    <property type="entry name" value="Ald_DH_CS_CYS"/>
</dbReference>
<evidence type="ECO:0000256" key="5">
    <source>
        <dbReference type="ARBA" id="ARBA00061706"/>
    </source>
</evidence>
<evidence type="ECO:0000256" key="1">
    <source>
        <dbReference type="ARBA" id="ARBA00022503"/>
    </source>
</evidence>
<evidence type="ECO:0000256" key="4">
    <source>
        <dbReference type="ARBA" id="ARBA00060531"/>
    </source>
</evidence>
<feature type="active site" evidence="6">
    <location>
        <position position="277"/>
    </location>
</feature>
<gene>
    <name evidence="6 9" type="primary">astD</name>
    <name evidence="9" type="ORF">BS411_15485</name>
</gene>
<dbReference type="NCBIfam" id="NF006992">
    <property type="entry name" value="PRK09457.1"/>
    <property type="match status" value="1"/>
</dbReference>
<comment type="similarity">
    <text evidence="5 6">Belongs to the aldehyde dehydrogenase family. AstD subfamily.</text>
</comment>
<evidence type="ECO:0000256" key="3">
    <source>
        <dbReference type="ARBA" id="ARBA00023027"/>
    </source>
</evidence>
<keyword evidence="3 6" id="KW-0520">NAD</keyword>
<name>A0A2T7B2K7_9ENTR</name>
<keyword evidence="2 6" id="KW-0560">Oxidoreductase</keyword>
<dbReference type="OrthoDB" id="9812625at2"/>
<dbReference type="GO" id="GO:0019545">
    <property type="term" value="P:L-arginine catabolic process to succinate"/>
    <property type="evidence" value="ECO:0007669"/>
    <property type="project" value="UniProtKB-UniRule"/>
</dbReference>
<dbReference type="SUPFAM" id="SSF53720">
    <property type="entry name" value="ALDH-like"/>
    <property type="match status" value="1"/>
</dbReference>
<dbReference type="PANTHER" id="PTHR11699">
    <property type="entry name" value="ALDEHYDE DEHYDROGENASE-RELATED"/>
    <property type="match status" value="1"/>
</dbReference>
<organism evidence="9">
    <name type="scientific">Cronobacter turicensis</name>
    <dbReference type="NCBI Taxonomy" id="413502"/>
    <lineage>
        <taxon>Bacteria</taxon>
        <taxon>Pseudomonadati</taxon>
        <taxon>Pseudomonadota</taxon>
        <taxon>Gammaproteobacteria</taxon>
        <taxon>Enterobacterales</taxon>
        <taxon>Enterobacteriaceae</taxon>
        <taxon>Cronobacter</taxon>
    </lineage>
</organism>
<evidence type="ECO:0000259" key="8">
    <source>
        <dbReference type="Pfam" id="PF00171"/>
    </source>
</evidence>
<dbReference type="EC" id="1.2.1.71" evidence="6"/>
<dbReference type="FunFam" id="3.40.309.10:FF:000013">
    <property type="entry name" value="N-succinylglutamate 5-semialdehyde dehydrogenase"/>
    <property type="match status" value="1"/>
</dbReference>
<dbReference type="GO" id="GO:0043824">
    <property type="term" value="F:succinylglutamate-semialdehyde dehydrogenase activity"/>
    <property type="evidence" value="ECO:0007669"/>
    <property type="project" value="UniProtKB-EC"/>
</dbReference>
<sequence length="492" mass="52304">MSLWINGEWTTGQGEALEKRDPVGGGLLWQGHAADEAQVINACAAARAAFPAWAKRPFADRQAIAEKFAALLEANKTELTRIIALETSKPRWEAATEVTAMINKVGISLKAYQTRTGEQHSPMPDGAATLRHRPHGVLAVFGPYNFPGHLPNGHIVPALLAGNTLVFKPSELTPHTGEAVVKLWEQAGLPAGVLNLVQGARVTGQALSAQSELDGLLFTGSASTGYQLHRQLAGQPEKILALEMGGNNPLIVEDPDDIDGAVHLAIQSAFITAGQRCTCARRLLVKRGAAGDAFLARLVEIAGRLRPDRWDAEPQPFMGGLISAQAAERVLEAWQGHLARGGKPLLTPALAQAGSSLLTPGIVELTGVDGVPDEEVFGPLLGVWRYDDFDEAITLANATRYGLSCGLISPVREKFDRLLLEARAGIVNWNKPLTGAASTAPFGGVGASGNHRPSAWYAADYCAWPMASLESPTFALPQTLNPGLDFSGKEQA</sequence>
<dbReference type="EMBL" id="MSAG01000027">
    <property type="protein sequence ID" value="PUX19949.1"/>
    <property type="molecule type" value="Genomic_DNA"/>
</dbReference>
<feature type="active site" evidence="6 7">
    <location>
        <position position="243"/>
    </location>
</feature>
<proteinExistence type="inferred from homology"/>
<evidence type="ECO:0000313" key="9">
    <source>
        <dbReference type="EMBL" id="PUX19949.1"/>
    </source>
</evidence>
<protein>
    <recommendedName>
        <fullName evidence="6">N-succinylglutamate 5-semialdehyde dehydrogenase</fullName>
        <ecNumber evidence="6">1.2.1.71</ecNumber>
    </recommendedName>
    <alternativeName>
        <fullName evidence="6">Succinylglutamic semialdehyde dehydrogenase</fullName>
        <shortName evidence="6">SGSD</shortName>
    </alternativeName>
</protein>
<keyword evidence="1 6" id="KW-0056">Arginine metabolism</keyword>
<dbReference type="InterPro" id="IPR016163">
    <property type="entry name" value="Ald_DH_C"/>
</dbReference>
<dbReference type="GO" id="GO:0019544">
    <property type="term" value="P:L-arginine catabolic process to L-glutamate"/>
    <property type="evidence" value="ECO:0007669"/>
    <property type="project" value="UniProtKB-UniRule"/>
</dbReference>
<evidence type="ECO:0000256" key="7">
    <source>
        <dbReference type="PROSITE-ProRule" id="PRU10007"/>
    </source>
</evidence>
<evidence type="ECO:0000256" key="2">
    <source>
        <dbReference type="ARBA" id="ARBA00023002"/>
    </source>
</evidence>
<evidence type="ECO:0000256" key="6">
    <source>
        <dbReference type="HAMAP-Rule" id="MF_01174"/>
    </source>
</evidence>
<dbReference type="Gene3D" id="3.40.605.10">
    <property type="entry name" value="Aldehyde Dehydrogenase, Chain A, domain 1"/>
    <property type="match status" value="1"/>
</dbReference>
<comment type="function">
    <text evidence="6">Catalyzes the NAD-dependent reduction of succinylglutamate semialdehyde into succinylglutamate.</text>
</comment>
<dbReference type="InterPro" id="IPR029510">
    <property type="entry name" value="Ald_DH_CS_GLU"/>
</dbReference>
<dbReference type="InterPro" id="IPR016162">
    <property type="entry name" value="Ald_DH_N"/>
</dbReference>
<feature type="domain" description="Aldehyde dehydrogenase" evidence="8">
    <location>
        <begin position="9"/>
        <end position="458"/>
    </location>
</feature>
<dbReference type="InterPro" id="IPR017649">
    <property type="entry name" value="SuccinylGlu_semiald_DH_AstD"/>
</dbReference>
<accession>A0A2T7B2K7</accession>
<dbReference type="InterPro" id="IPR016161">
    <property type="entry name" value="Ald_DH/histidinol_DH"/>
</dbReference>
<comment type="catalytic activity">
    <reaction evidence="6">
        <text>N-succinyl-L-glutamate 5-semialdehyde + NAD(+) + H2O = N-succinyl-L-glutamate + NADH + 2 H(+)</text>
        <dbReference type="Rhea" id="RHEA:10812"/>
        <dbReference type="ChEBI" id="CHEBI:15377"/>
        <dbReference type="ChEBI" id="CHEBI:15378"/>
        <dbReference type="ChEBI" id="CHEBI:57540"/>
        <dbReference type="ChEBI" id="CHEBI:57945"/>
        <dbReference type="ChEBI" id="CHEBI:58520"/>
        <dbReference type="ChEBI" id="CHEBI:58763"/>
        <dbReference type="EC" id="1.2.1.71"/>
    </reaction>
</comment>
<dbReference type="RefSeq" id="WP_075199046.1">
    <property type="nucleotide sequence ID" value="NZ_CP187984.1"/>
</dbReference>
<dbReference type="UniPathway" id="UPA00185">
    <property type="reaction ID" value="UER00282"/>
</dbReference>
<reference evidence="9" key="1">
    <citation type="submission" date="2016-12" db="EMBL/GenBank/DDBJ databases">
        <title>Analysis of the Molecular Diversity Among Cronobacter Species Isolated from Filth Flies Using a Pan Genomic DNA Microarray.</title>
        <authorList>
            <person name="Pava-Ripoll M."/>
            <person name="Tall B."/>
            <person name="Farber J."/>
            <person name="Fanning S."/>
            <person name="Lehner A."/>
            <person name="Stephan R."/>
            <person name="Pagotto F."/>
            <person name="Iverson C."/>
            <person name="Ziobro G."/>
            <person name="Miller A."/>
            <person name="Pearson R."/>
            <person name="Yan Q."/>
            <person name="Kim M."/>
            <person name="Jeong S."/>
            <person name="Park J."/>
            <person name="Jun S."/>
            <person name="Choi H."/>
            <person name="Chung T."/>
            <person name="Yoo Y."/>
            <person name="Park E."/>
            <person name="Hwang S."/>
            <person name="Lee B."/>
            <person name="Sathyamoorthy V."/>
            <person name="Carter L."/>
            <person name="Mammel M."/>
            <person name="Jackson S."/>
            <person name="Kothary M."/>
            <person name="Patel I."/>
            <person name="Grim C."/>
            <person name="Gopinath G."/>
            <person name="Gangiredla J."/>
            <person name="Chase H."/>
        </authorList>
    </citation>
    <scope>NUCLEOTIDE SEQUENCE [LARGE SCALE GENOMIC DNA]</scope>
    <source>
        <strain evidence="9">MOD1-Sh41s</strain>
    </source>
</reference>
<dbReference type="Gene3D" id="3.40.309.10">
    <property type="entry name" value="Aldehyde Dehydrogenase, Chain A, domain 2"/>
    <property type="match status" value="1"/>
</dbReference>
<dbReference type="CDD" id="cd07095">
    <property type="entry name" value="ALDH_SGSD_AstD"/>
    <property type="match status" value="1"/>
</dbReference>
<comment type="caution">
    <text evidence="9">The sequence shown here is derived from an EMBL/GenBank/DDBJ whole genome shotgun (WGS) entry which is preliminary data.</text>
</comment>
<dbReference type="NCBIfam" id="TIGR03240">
    <property type="entry name" value="arg_catab_astD"/>
    <property type="match status" value="1"/>
</dbReference>
<dbReference type="Pfam" id="PF00171">
    <property type="entry name" value="Aldedh"/>
    <property type="match status" value="1"/>
</dbReference>
<dbReference type="AlphaFoldDB" id="A0A2T7B2K7"/>
<dbReference type="PROSITE" id="PS00687">
    <property type="entry name" value="ALDEHYDE_DEHYDR_GLU"/>
    <property type="match status" value="1"/>
</dbReference>
<comment type="pathway">
    <text evidence="4 6">Amino-acid degradation; L-arginine degradation via AST pathway; L-glutamate and succinate from L-arginine: step 4/5.</text>
</comment>
<feature type="binding site" evidence="6">
    <location>
        <begin position="220"/>
        <end position="225"/>
    </location>
    <ligand>
        <name>NAD(+)</name>
        <dbReference type="ChEBI" id="CHEBI:57540"/>
    </ligand>
</feature>
<dbReference type="FunFam" id="3.40.605.10:FF:000010">
    <property type="entry name" value="N-succinylglutamate 5-semialdehyde dehydrogenase"/>
    <property type="match status" value="1"/>
</dbReference>
<dbReference type="PROSITE" id="PS00070">
    <property type="entry name" value="ALDEHYDE_DEHYDR_CYS"/>
    <property type="match status" value="1"/>
</dbReference>
<dbReference type="InterPro" id="IPR015590">
    <property type="entry name" value="Aldehyde_DH_dom"/>
</dbReference>